<dbReference type="AlphaFoldDB" id="A0A6B3NG22"/>
<organism evidence="1">
    <name type="scientific">Symploca sp. SIO1C4</name>
    <dbReference type="NCBI Taxonomy" id="2607765"/>
    <lineage>
        <taxon>Bacteria</taxon>
        <taxon>Bacillati</taxon>
        <taxon>Cyanobacteriota</taxon>
        <taxon>Cyanophyceae</taxon>
        <taxon>Coleofasciculales</taxon>
        <taxon>Coleofasciculaceae</taxon>
        <taxon>Symploca</taxon>
    </lineage>
</organism>
<sequence length="164" mass="18409">MTYLDQPEKIASHNWTSSKILMRAIIKSQGDFSLILARCNCRNLREGIVQQLQEHSPVEITELVLDHSVNTLYTTISEELGNEQPSVVMVSSLESVSSLDQLLVATNQVREEFRNFACPVVLWVTDEVLKKLIRLVPDFENWATSVEFAGAVAESARAFELEAA</sequence>
<accession>A0A6B3NG22</accession>
<gene>
    <name evidence="1" type="ORF">F6J89_15280</name>
</gene>
<proteinExistence type="predicted"/>
<reference evidence="1" key="1">
    <citation type="submission" date="2019-11" db="EMBL/GenBank/DDBJ databases">
        <title>Genomic insights into an expanded diversity of filamentous marine cyanobacteria reveals the extraordinary biosynthetic potential of Moorea and Okeania.</title>
        <authorList>
            <person name="Ferreira Leao T."/>
            <person name="Wang M."/>
            <person name="Moss N."/>
            <person name="Da Silva R."/>
            <person name="Sanders J."/>
            <person name="Nurk S."/>
            <person name="Gurevich A."/>
            <person name="Humphrey G."/>
            <person name="Reher R."/>
            <person name="Zhu Q."/>
            <person name="Belda-Ferre P."/>
            <person name="Glukhov E."/>
            <person name="Rex R."/>
            <person name="Dorrestein P.C."/>
            <person name="Knight R."/>
            <person name="Pevzner P."/>
            <person name="Gerwick W.H."/>
            <person name="Gerwick L."/>
        </authorList>
    </citation>
    <scope>NUCLEOTIDE SEQUENCE</scope>
    <source>
        <strain evidence="1">SIO1C4</strain>
    </source>
</reference>
<dbReference type="EMBL" id="JAAHFQ010000284">
    <property type="protein sequence ID" value="NER28954.1"/>
    <property type="molecule type" value="Genomic_DNA"/>
</dbReference>
<protein>
    <submittedName>
        <fullName evidence="1">Uncharacterized protein</fullName>
    </submittedName>
</protein>
<name>A0A6B3NG22_9CYAN</name>
<evidence type="ECO:0000313" key="1">
    <source>
        <dbReference type="EMBL" id="NER28954.1"/>
    </source>
</evidence>
<comment type="caution">
    <text evidence="1">The sequence shown here is derived from an EMBL/GenBank/DDBJ whole genome shotgun (WGS) entry which is preliminary data.</text>
</comment>